<dbReference type="Pfam" id="PF00753">
    <property type="entry name" value="Lactamase_B"/>
    <property type="match status" value="1"/>
</dbReference>
<sequence>MKTIYLLFALTLSTLSNAWTIKGMGEFSPEKLSNNLLVIHGPSGEPSVQNQGFMNNPGIIIGKKGVIIVDSGSAYNVGKKVIKEVEKITKKPIIAVFNTHVHGDHWLGNQAIIEKYPNAKIYAHPEMIIEAKNGGGDNWVNLMTTLTDGLTKDTISTYPTDATQHLQVINLGSEQFKIHNPTIKAHTNTDIMIEHVNSKTLFLGDNGFVNRMGRFDNSSSMHGNIKVLQYATDLGLDYYVPGHGSSGNVNHAVTPFLDYLLIIQDETKKGYDQDLADYEIKPIAIKQLTAYKNWHGFDEQFGKHISKMLLEIEARDL</sequence>
<keyword evidence="5" id="KW-1185">Reference proteome</keyword>
<dbReference type="InterPro" id="IPR050855">
    <property type="entry name" value="NDM-1-like"/>
</dbReference>
<dbReference type="SUPFAM" id="SSF56281">
    <property type="entry name" value="Metallo-hydrolase/oxidoreductase"/>
    <property type="match status" value="1"/>
</dbReference>
<dbReference type="CDD" id="cd16282">
    <property type="entry name" value="metallo-hydrolase-like_MBL-fold"/>
    <property type="match status" value="1"/>
</dbReference>
<keyword evidence="2" id="KW-0732">Signal</keyword>
<dbReference type="GO" id="GO:0017001">
    <property type="term" value="P:antibiotic catabolic process"/>
    <property type="evidence" value="ECO:0007669"/>
    <property type="project" value="UniProtKB-ARBA"/>
</dbReference>
<comment type="similarity">
    <text evidence="1">Belongs to the metallo-beta-lactamase superfamily. Class-B beta-lactamase family.</text>
</comment>
<dbReference type="Gene3D" id="3.60.15.10">
    <property type="entry name" value="Ribonuclease Z/Hydroxyacylglutathione hydrolase-like"/>
    <property type="match status" value="1"/>
</dbReference>
<name>A0A6N0HQQ6_9GAMM</name>
<accession>A0A6N0HQQ6</accession>
<dbReference type="InterPro" id="IPR001279">
    <property type="entry name" value="Metallo-B-lactamas"/>
</dbReference>
<dbReference type="Proteomes" id="UP000509429">
    <property type="component" value="Chromosome"/>
</dbReference>
<dbReference type="PANTHER" id="PTHR42951">
    <property type="entry name" value="METALLO-BETA-LACTAMASE DOMAIN-CONTAINING"/>
    <property type="match status" value="1"/>
</dbReference>
<dbReference type="EMBL" id="CP054490">
    <property type="protein sequence ID" value="QKQ24694.1"/>
    <property type="molecule type" value="Genomic_DNA"/>
</dbReference>
<dbReference type="RefSeq" id="WP_174606130.1">
    <property type="nucleotide sequence ID" value="NZ_CP054490.1"/>
</dbReference>
<reference evidence="4 5" key="1">
    <citation type="submission" date="2020-05" db="EMBL/GenBank/DDBJ databases">
        <title>Horizontal transmission and recombination maintain forever young bacterial symbiont genomes.</title>
        <authorList>
            <person name="Russell S.L."/>
            <person name="Pepper-Tunick E."/>
            <person name="Svedberg J."/>
            <person name="Byrne A."/>
            <person name="Ruelas Castillo J."/>
            <person name="Vollmers C."/>
            <person name="Beinart R.A."/>
            <person name="Corbett-Detig R."/>
        </authorList>
    </citation>
    <scope>NUCLEOTIDE SEQUENCE [LARGE SCALE GENOMIC DNA]</scope>
    <source>
        <strain evidence="4">JDF_Ridge</strain>
    </source>
</reference>
<feature type="domain" description="Metallo-beta-lactamase" evidence="3">
    <location>
        <begin position="54"/>
        <end position="243"/>
    </location>
</feature>
<evidence type="ECO:0000313" key="5">
    <source>
        <dbReference type="Proteomes" id="UP000509429"/>
    </source>
</evidence>
<feature type="signal peptide" evidence="2">
    <location>
        <begin position="1"/>
        <end position="18"/>
    </location>
</feature>
<dbReference type="GO" id="GO:0016787">
    <property type="term" value="F:hydrolase activity"/>
    <property type="evidence" value="ECO:0007669"/>
    <property type="project" value="UniProtKB-KW"/>
</dbReference>
<feature type="chain" id="PRO_5026673853" evidence="2">
    <location>
        <begin position="19"/>
        <end position="317"/>
    </location>
</feature>
<dbReference type="InterPro" id="IPR036866">
    <property type="entry name" value="RibonucZ/Hydroxyglut_hydro"/>
</dbReference>
<dbReference type="PANTHER" id="PTHR42951:SF4">
    <property type="entry name" value="ACYL-COENZYME A THIOESTERASE MBLAC2"/>
    <property type="match status" value="1"/>
</dbReference>
<keyword evidence="4" id="KW-0378">Hydrolase</keyword>
<protein>
    <submittedName>
        <fullName evidence="4">MBL fold metallo-hydrolase</fullName>
    </submittedName>
</protein>
<evidence type="ECO:0000256" key="1">
    <source>
        <dbReference type="ARBA" id="ARBA00005250"/>
    </source>
</evidence>
<dbReference type="SMART" id="SM00849">
    <property type="entry name" value="Lactamase_B"/>
    <property type="match status" value="1"/>
</dbReference>
<evidence type="ECO:0000259" key="3">
    <source>
        <dbReference type="SMART" id="SM00849"/>
    </source>
</evidence>
<dbReference type="KEGG" id="reo:HUE58_06300"/>
<proteinExistence type="inferred from homology"/>
<evidence type="ECO:0000313" key="4">
    <source>
        <dbReference type="EMBL" id="QKQ24694.1"/>
    </source>
</evidence>
<dbReference type="AlphaFoldDB" id="A0A6N0HQQ6"/>
<organism evidence="4 5">
    <name type="scientific">Candidatus Ruthia endofausta</name>
    <dbReference type="NCBI Taxonomy" id="2738852"/>
    <lineage>
        <taxon>Bacteria</taxon>
        <taxon>Pseudomonadati</taxon>
        <taxon>Pseudomonadota</taxon>
        <taxon>Gammaproteobacteria</taxon>
        <taxon>Candidatus Pseudothioglobaceae</taxon>
        <taxon>Candidatus Ruthturnera</taxon>
    </lineage>
</organism>
<gene>
    <name evidence="4" type="ORF">HUE58_06300</name>
</gene>
<evidence type="ECO:0000256" key="2">
    <source>
        <dbReference type="SAM" id="SignalP"/>
    </source>
</evidence>